<feature type="chain" id="PRO_5047103948" description="Secreted protein" evidence="1">
    <location>
        <begin position="17"/>
        <end position="112"/>
    </location>
</feature>
<evidence type="ECO:0000256" key="1">
    <source>
        <dbReference type="SAM" id="SignalP"/>
    </source>
</evidence>
<comment type="caution">
    <text evidence="2">The sequence shown here is derived from an EMBL/GenBank/DDBJ whole genome shotgun (WGS) entry which is preliminary data.</text>
</comment>
<keyword evidence="3" id="KW-1185">Reference proteome</keyword>
<keyword evidence="1" id="KW-0732">Signal</keyword>
<sequence length="112" mass="12835">MMHALAVVFFFSNVYIKCCGPLNVGFLSNQQEKAEETENARKHCIPFLPIKRPGFKQPREPSLCLTALFSSFYHTLNKTQKCKLKEGRTAEKLCNSTPYANNETYSVKKVRK</sequence>
<gene>
    <name evidence="2" type="ORF">ILYODFUR_030217</name>
</gene>
<name>A0ABV0UK98_9TELE</name>
<protein>
    <recommendedName>
        <fullName evidence="4">Secreted protein</fullName>
    </recommendedName>
</protein>
<evidence type="ECO:0008006" key="4">
    <source>
        <dbReference type="Google" id="ProtNLM"/>
    </source>
</evidence>
<reference evidence="2 3" key="1">
    <citation type="submission" date="2021-06" db="EMBL/GenBank/DDBJ databases">
        <authorList>
            <person name="Palmer J.M."/>
        </authorList>
    </citation>
    <scope>NUCLEOTIDE SEQUENCE [LARGE SCALE GENOMIC DNA]</scope>
    <source>
        <strain evidence="3">if_2019</strain>
        <tissue evidence="2">Muscle</tissue>
    </source>
</reference>
<dbReference type="EMBL" id="JAHRIQ010073954">
    <property type="protein sequence ID" value="MEQ2245657.1"/>
    <property type="molecule type" value="Genomic_DNA"/>
</dbReference>
<evidence type="ECO:0000313" key="2">
    <source>
        <dbReference type="EMBL" id="MEQ2245657.1"/>
    </source>
</evidence>
<accession>A0ABV0UK98</accession>
<organism evidence="2 3">
    <name type="scientific">Ilyodon furcidens</name>
    <name type="common">goldbreast splitfin</name>
    <dbReference type="NCBI Taxonomy" id="33524"/>
    <lineage>
        <taxon>Eukaryota</taxon>
        <taxon>Metazoa</taxon>
        <taxon>Chordata</taxon>
        <taxon>Craniata</taxon>
        <taxon>Vertebrata</taxon>
        <taxon>Euteleostomi</taxon>
        <taxon>Actinopterygii</taxon>
        <taxon>Neopterygii</taxon>
        <taxon>Teleostei</taxon>
        <taxon>Neoteleostei</taxon>
        <taxon>Acanthomorphata</taxon>
        <taxon>Ovalentaria</taxon>
        <taxon>Atherinomorphae</taxon>
        <taxon>Cyprinodontiformes</taxon>
        <taxon>Goodeidae</taxon>
        <taxon>Ilyodon</taxon>
    </lineage>
</organism>
<evidence type="ECO:0000313" key="3">
    <source>
        <dbReference type="Proteomes" id="UP001482620"/>
    </source>
</evidence>
<proteinExistence type="predicted"/>
<feature type="signal peptide" evidence="1">
    <location>
        <begin position="1"/>
        <end position="16"/>
    </location>
</feature>
<dbReference type="Proteomes" id="UP001482620">
    <property type="component" value="Unassembled WGS sequence"/>
</dbReference>